<feature type="domain" description="F-box" evidence="2">
    <location>
        <begin position="105"/>
        <end position="146"/>
    </location>
</feature>
<feature type="region of interest" description="Disordered" evidence="1">
    <location>
        <begin position="1"/>
        <end position="27"/>
    </location>
</feature>
<evidence type="ECO:0000259" key="2">
    <source>
        <dbReference type="Pfam" id="PF12937"/>
    </source>
</evidence>
<sequence length="426" mass="47981">MLPSVSSSSENPNPSPLGLSDSPDFSQSQMDSIISSLLTFPDSPSLSIRSSFDRVLDNLLSSSDDSVQDQLIDRTLERFSLLLESTKRRFQKRATLHNSISWFFPSDLTIKVFSKLDTKSLMQVSACCTMLNKCAMDPLCYSHIDLTTAFKHADDRVLHTLINRSGKQLRSLKLGRRDAPVYVPSLFTNSCLAPLQFTGNLLRSLHIYYIGFMYIDSLLAPLSACSNLTDLKIVGVNVFLEPIIELLARKCCLIEHLFLDNYSQGMITDSTIELFVANCTKLTSLTLLNFNLNEAMARIIFKGFLKLKYINLSNSGEIDGSFLRVLGDRCRESPLETLILRDCISLHEGEVVKFLNSIIAGNFISIRYIDVSSDKGLASDGERRTSKPNFPLETLKKKRWDVTFVGDFPLRPRFFRFGTLTEDLMV</sequence>
<evidence type="ECO:0000313" key="3">
    <source>
        <dbReference type="EMBL" id="KAG7553185.1"/>
    </source>
</evidence>
<organism evidence="3 4">
    <name type="scientific">Arabidopsis thaliana x Arabidopsis arenosa</name>
    <dbReference type="NCBI Taxonomy" id="1240361"/>
    <lineage>
        <taxon>Eukaryota</taxon>
        <taxon>Viridiplantae</taxon>
        <taxon>Streptophyta</taxon>
        <taxon>Embryophyta</taxon>
        <taxon>Tracheophyta</taxon>
        <taxon>Spermatophyta</taxon>
        <taxon>Magnoliopsida</taxon>
        <taxon>eudicotyledons</taxon>
        <taxon>Gunneridae</taxon>
        <taxon>Pentapetalae</taxon>
        <taxon>rosids</taxon>
        <taxon>malvids</taxon>
        <taxon>Brassicales</taxon>
        <taxon>Brassicaceae</taxon>
        <taxon>Camelineae</taxon>
        <taxon>Arabidopsis</taxon>
    </lineage>
</organism>
<feature type="compositionally biased region" description="Low complexity" evidence="1">
    <location>
        <begin position="1"/>
        <end position="20"/>
    </location>
</feature>
<evidence type="ECO:0000256" key="1">
    <source>
        <dbReference type="SAM" id="MobiDB-lite"/>
    </source>
</evidence>
<dbReference type="AlphaFoldDB" id="A0A8T1Z2T7"/>
<name>A0A8T1Z2T7_9BRAS</name>
<gene>
    <name evidence="3" type="ORF">ISN45_Aa06g037380</name>
</gene>
<dbReference type="Proteomes" id="UP000694240">
    <property type="component" value="Chromosome 11"/>
</dbReference>
<protein>
    <submittedName>
        <fullName evidence="3">F-box-like domain superfamily</fullName>
    </submittedName>
</protein>
<reference evidence="3 4" key="1">
    <citation type="submission" date="2020-12" db="EMBL/GenBank/DDBJ databases">
        <title>Concerted genomic and epigenomic changes stabilize Arabidopsis allopolyploids.</title>
        <authorList>
            <person name="Chen Z."/>
        </authorList>
    </citation>
    <scope>NUCLEOTIDE SEQUENCE [LARGE SCALE GENOMIC DNA]</scope>
    <source>
        <strain evidence="3">Allo738</strain>
        <tissue evidence="3">Leaf</tissue>
    </source>
</reference>
<evidence type="ECO:0000313" key="4">
    <source>
        <dbReference type="Proteomes" id="UP000694240"/>
    </source>
</evidence>
<dbReference type="Pfam" id="PF12937">
    <property type="entry name" value="F-box-like"/>
    <property type="match status" value="1"/>
</dbReference>
<comment type="caution">
    <text evidence="3">The sequence shown here is derived from an EMBL/GenBank/DDBJ whole genome shotgun (WGS) entry which is preliminary data.</text>
</comment>
<dbReference type="PANTHER" id="PTHR38926:SF2">
    <property type="entry name" value="F-BOX_LRR-REPEAT PROTEIN 21-RELATED"/>
    <property type="match status" value="1"/>
</dbReference>
<proteinExistence type="predicted"/>
<dbReference type="InterPro" id="IPR001810">
    <property type="entry name" value="F-box_dom"/>
</dbReference>
<accession>A0A8T1Z2T7</accession>
<dbReference type="EMBL" id="JAEFBK010000011">
    <property type="protein sequence ID" value="KAG7553185.1"/>
    <property type="molecule type" value="Genomic_DNA"/>
</dbReference>
<keyword evidence="4" id="KW-1185">Reference proteome</keyword>
<dbReference type="PANTHER" id="PTHR38926">
    <property type="entry name" value="F-BOX DOMAIN CONTAINING PROTEIN, EXPRESSED"/>
    <property type="match status" value="1"/>
</dbReference>